<comment type="similarity">
    <text evidence="2 14">Belongs to the peptidase M50B family.</text>
</comment>
<dbReference type="PROSITE" id="PS51371">
    <property type="entry name" value="CBS"/>
    <property type="match status" value="2"/>
</dbReference>
<evidence type="ECO:0000256" key="9">
    <source>
        <dbReference type="ARBA" id="ARBA00022833"/>
    </source>
</evidence>
<comment type="caution">
    <text evidence="14">Lacks conserved residue(s) required for the propagation of feature annotation.</text>
</comment>
<evidence type="ECO:0000256" key="17">
    <source>
        <dbReference type="PROSITE-ProRule" id="PRU00703"/>
    </source>
</evidence>
<dbReference type="GO" id="GO:0046872">
    <property type="term" value="F:metal ion binding"/>
    <property type="evidence" value="ECO:0007669"/>
    <property type="project" value="UniProtKB-UniRule"/>
</dbReference>
<evidence type="ECO:0000256" key="1">
    <source>
        <dbReference type="ARBA" id="ARBA00004651"/>
    </source>
</evidence>
<gene>
    <name evidence="19" type="ORF">BLTE_34260</name>
</gene>
<feature type="domain" description="CBS" evidence="18">
    <location>
        <begin position="238"/>
        <end position="295"/>
    </location>
</feature>
<evidence type="ECO:0000256" key="13">
    <source>
        <dbReference type="ARBA" id="ARBA00023136"/>
    </source>
</evidence>
<dbReference type="AlphaFoldDB" id="A0A348G5A8"/>
<keyword evidence="20" id="KW-1185">Reference proteome</keyword>
<dbReference type="GO" id="GO:0006508">
    <property type="term" value="P:proteolysis"/>
    <property type="evidence" value="ECO:0007669"/>
    <property type="project" value="UniProtKB-KW"/>
</dbReference>
<dbReference type="PIRSF" id="PIRSF006404">
    <property type="entry name" value="UCP006404_Pept_M50_CBS"/>
    <property type="match status" value="1"/>
</dbReference>
<keyword evidence="11 14" id="KW-0482">Metalloprotease</keyword>
<dbReference type="InterPro" id="IPR000644">
    <property type="entry name" value="CBS_dom"/>
</dbReference>
<feature type="binding site" evidence="16">
    <location>
        <position position="161"/>
    </location>
    <ligand>
        <name>Zn(2+)</name>
        <dbReference type="ChEBI" id="CHEBI:29105"/>
        <note>catalytic</note>
    </ligand>
</feature>
<dbReference type="KEGG" id="blag:BLTE_34260"/>
<keyword evidence="5 14" id="KW-0812">Transmembrane</keyword>
<comment type="subcellular location">
    <subcellularLocation>
        <location evidence="1">Cell membrane</location>
        <topology evidence="1">Multi-pass membrane protein</topology>
    </subcellularLocation>
</comment>
<dbReference type="SMART" id="SM00116">
    <property type="entry name" value="CBS"/>
    <property type="match status" value="2"/>
</dbReference>
<evidence type="ECO:0000259" key="18">
    <source>
        <dbReference type="PROSITE" id="PS51371"/>
    </source>
</evidence>
<dbReference type="InterPro" id="IPR008915">
    <property type="entry name" value="Peptidase_M50"/>
</dbReference>
<name>A0A348G5A8_9HYPH</name>
<evidence type="ECO:0000256" key="6">
    <source>
        <dbReference type="ARBA" id="ARBA00022723"/>
    </source>
</evidence>
<dbReference type="OrthoDB" id="9781963at2"/>
<evidence type="ECO:0000256" key="2">
    <source>
        <dbReference type="ARBA" id="ARBA00007931"/>
    </source>
</evidence>
<evidence type="ECO:0000256" key="12">
    <source>
        <dbReference type="ARBA" id="ARBA00023122"/>
    </source>
</evidence>
<dbReference type="RefSeq" id="WP_126401802.1">
    <property type="nucleotide sequence ID" value="NZ_AP018907.1"/>
</dbReference>
<feature type="binding site" evidence="16">
    <location>
        <position position="58"/>
    </location>
    <ligand>
        <name>Zn(2+)</name>
        <dbReference type="ChEBI" id="CHEBI:29105"/>
        <note>catalytic</note>
    </ligand>
</feature>
<evidence type="ECO:0000256" key="16">
    <source>
        <dbReference type="PIRSR" id="PIRSR006404-2"/>
    </source>
</evidence>
<organism evidence="19 20">
    <name type="scientific">Blastochloris tepida</name>
    <dbReference type="NCBI Taxonomy" id="2233851"/>
    <lineage>
        <taxon>Bacteria</taxon>
        <taxon>Pseudomonadati</taxon>
        <taxon>Pseudomonadota</taxon>
        <taxon>Alphaproteobacteria</taxon>
        <taxon>Hyphomicrobiales</taxon>
        <taxon>Blastochloridaceae</taxon>
        <taxon>Blastochloris</taxon>
    </lineage>
</organism>
<evidence type="ECO:0000256" key="10">
    <source>
        <dbReference type="ARBA" id="ARBA00022989"/>
    </source>
</evidence>
<keyword evidence="13 14" id="KW-0472">Membrane</keyword>
<sequence length="365" mass="38534">MSWSIPIGTIAGTVVRVHLTFLILLAWIGIAGYAAGGSAEALASLTFIVLLFACVVAHEFGHIFAARRYGIRTPDVTLLPIGGVASLERIPEKPSEELLVALAGPAVNLVIGIVLMVAMGSVTDLSHLANIENAGTSLVARLAAANLFLAVFNMIPAFPMDGGRVLRALLASRMGYARATATAASVGQGVAYLLGFLGLFFNPLLIFIAIFVYLAATAEAQDVALRDATRGLPVAAAMITKFESLLPNATVDRAVDELIRTSQKEFPVVDGAGRLRGLVTREAMVAALREGGGTTPVIEVMIEFPVVHCRAPLEAALQRLRQAQAPALGVVDDEGRLVGLVTPENVGEMMLIRTARPERQLPRAA</sequence>
<dbReference type="Pfam" id="PF02163">
    <property type="entry name" value="Peptidase_M50"/>
    <property type="match status" value="2"/>
</dbReference>
<dbReference type="CDD" id="cd06164">
    <property type="entry name" value="S2P-M50_SpoIVFB_CBS"/>
    <property type="match status" value="1"/>
</dbReference>
<evidence type="ECO:0000256" key="14">
    <source>
        <dbReference type="PIRNR" id="PIRNR006404"/>
    </source>
</evidence>
<keyword evidence="4 14" id="KW-0645">Protease</keyword>
<keyword evidence="3" id="KW-1003">Cell membrane</keyword>
<evidence type="ECO:0000256" key="3">
    <source>
        <dbReference type="ARBA" id="ARBA00022475"/>
    </source>
</evidence>
<dbReference type="GO" id="GO:0008237">
    <property type="term" value="F:metallopeptidase activity"/>
    <property type="evidence" value="ECO:0007669"/>
    <property type="project" value="UniProtKB-UniRule"/>
</dbReference>
<dbReference type="EMBL" id="AP018907">
    <property type="protein sequence ID" value="BBF94741.1"/>
    <property type="molecule type" value="Genomic_DNA"/>
</dbReference>
<dbReference type="Proteomes" id="UP000266934">
    <property type="component" value="Chromosome"/>
</dbReference>
<dbReference type="InterPro" id="IPR016483">
    <property type="entry name" value="UCP006404_Pept_M50_CBS"/>
</dbReference>
<dbReference type="Gene3D" id="3.90.1280.20">
    <property type="match status" value="1"/>
</dbReference>
<dbReference type="Pfam" id="PF00571">
    <property type="entry name" value="CBS"/>
    <property type="match status" value="2"/>
</dbReference>
<feature type="transmembrane region" description="Helical" evidence="14">
    <location>
        <begin position="7"/>
        <end position="35"/>
    </location>
</feature>
<feature type="transmembrane region" description="Helical" evidence="14">
    <location>
        <begin position="41"/>
        <end position="65"/>
    </location>
</feature>
<comment type="cofactor">
    <cofactor evidence="14 16">
        <name>Zn(2+)</name>
        <dbReference type="ChEBI" id="CHEBI:29105"/>
    </cofactor>
    <text evidence="14 16">Binds 1 zinc ion per subunit.</text>
</comment>
<keyword evidence="6 14" id="KW-0479">Metal-binding</keyword>
<feature type="binding site" evidence="16">
    <location>
        <position position="62"/>
    </location>
    <ligand>
        <name>Zn(2+)</name>
        <dbReference type="ChEBI" id="CHEBI:29105"/>
        <note>catalytic</note>
    </ligand>
</feature>
<feature type="transmembrane region" description="Helical" evidence="14">
    <location>
        <begin position="98"/>
        <end position="118"/>
    </location>
</feature>
<evidence type="ECO:0000256" key="11">
    <source>
        <dbReference type="ARBA" id="ARBA00023049"/>
    </source>
</evidence>
<keyword evidence="12 17" id="KW-0129">CBS domain</keyword>
<evidence type="ECO:0000313" key="20">
    <source>
        <dbReference type="Proteomes" id="UP000266934"/>
    </source>
</evidence>
<keyword evidence="9 14" id="KW-0862">Zinc</keyword>
<keyword evidence="7" id="KW-0677">Repeat</keyword>
<keyword evidence="10 14" id="KW-1133">Transmembrane helix</keyword>
<dbReference type="PANTHER" id="PTHR39188:SF3">
    <property type="entry name" value="STAGE IV SPORULATION PROTEIN FB"/>
    <property type="match status" value="1"/>
</dbReference>
<feature type="domain" description="CBS" evidence="18">
    <location>
        <begin position="297"/>
        <end position="358"/>
    </location>
</feature>
<evidence type="ECO:0000256" key="8">
    <source>
        <dbReference type="ARBA" id="ARBA00022801"/>
    </source>
</evidence>
<feature type="transmembrane region" description="Helical" evidence="14">
    <location>
        <begin position="200"/>
        <end position="216"/>
    </location>
</feature>
<proteinExistence type="inferred from homology"/>
<evidence type="ECO:0000256" key="15">
    <source>
        <dbReference type="PIRSR" id="PIRSR006404-1"/>
    </source>
</evidence>
<dbReference type="PANTHER" id="PTHR39188">
    <property type="entry name" value="MEMBRANE-ASSOCIATED ZINC METALLOPROTEASE M50B"/>
    <property type="match status" value="1"/>
</dbReference>
<evidence type="ECO:0000256" key="4">
    <source>
        <dbReference type="ARBA" id="ARBA00022670"/>
    </source>
</evidence>
<protein>
    <recommendedName>
        <fullName evidence="14">Zinc metalloprotease</fullName>
    </recommendedName>
</protein>
<reference evidence="19 20" key="1">
    <citation type="submission" date="2018-08" db="EMBL/GenBank/DDBJ databases">
        <title>Complete genome sequencing of Blastochloris tepida GI.</title>
        <authorList>
            <person name="Tsukatani Y."/>
            <person name="Mori H."/>
        </authorList>
    </citation>
    <scope>NUCLEOTIDE SEQUENCE [LARGE SCALE GENOMIC DNA]</scope>
    <source>
        <strain evidence="19 20">GI</strain>
    </source>
</reference>
<evidence type="ECO:0000256" key="7">
    <source>
        <dbReference type="ARBA" id="ARBA00022737"/>
    </source>
</evidence>
<evidence type="ECO:0000313" key="19">
    <source>
        <dbReference type="EMBL" id="BBF94741.1"/>
    </source>
</evidence>
<feature type="active site" evidence="15">
    <location>
        <position position="59"/>
    </location>
</feature>
<dbReference type="InterPro" id="IPR046342">
    <property type="entry name" value="CBS_dom_sf"/>
</dbReference>
<dbReference type="SUPFAM" id="SSF54631">
    <property type="entry name" value="CBS-domain pair"/>
    <property type="match status" value="1"/>
</dbReference>
<evidence type="ECO:0000256" key="5">
    <source>
        <dbReference type="ARBA" id="ARBA00022692"/>
    </source>
</evidence>
<dbReference type="GO" id="GO:0005886">
    <property type="term" value="C:plasma membrane"/>
    <property type="evidence" value="ECO:0007669"/>
    <property type="project" value="UniProtKB-SubCell"/>
</dbReference>
<accession>A0A348G5A8</accession>
<keyword evidence="8 14" id="KW-0378">Hydrolase</keyword>
<dbReference type="Gene3D" id="3.10.580.10">
    <property type="entry name" value="CBS-domain"/>
    <property type="match status" value="1"/>
</dbReference>